<dbReference type="Proteomes" id="UP001457282">
    <property type="component" value="Unassembled WGS sequence"/>
</dbReference>
<name>A0AAW1YAC2_RUBAR</name>
<reference evidence="1 2" key="1">
    <citation type="journal article" date="2023" name="G3 (Bethesda)">
        <title>A chromosome-length genome assembly and annotation of blackberry (Rubus argutus, cv. 'Hillquist').</title>
        <authorList>
            <person name="Bruna T."/>
            <person name="Aryal R."/>
            <person name="Dudchenko O."/>
            <person name="Sargent D.J."/>
            <person name="Mead D."/>
            <person name="Buti M."/>
            <person name="Cavallini A."/>
            <person name="Hytonen T."/>
            <person name="Andres J."/>
            <person name="Pham M."/>
            <person name="Weisz D."/>
            <person name="Mascagni F."/>
            <person name="Usai G."/>
            <person name="Natali L."/>
            <person name="Bassil N."/>
            <person name="Fernandez G.E."/>
            <person name="Lomsadze A."/>
            <person name="Armour M."/>
            <person name="Olukolu B."/>
            <person name="Poorten T."/>
            <person name="Britton C."/>
            <person name="Davik J."/>
            <person name="Ashrafi H."/>
            <person name="Aiden E.L."/>
            <person name="Borodovsky M."/>
            <person name="Worthington M."/>
        </authorList>
    </citation>
    <scope>NUCLEOTIDE SEQUENCE [LARGE SCALE GENOMIC DNA]</scope>
    <source>
        <strain evidence="1">PI 553951</strain>
    </source>
</reference>
<evidence type="ECO:0000313" key="1">
    <source>
        <dbReference type="EMBL" id="KAK9946055.1"/>
    </source>
</evidence>
<gene>
    <name evidence="1" type="ORF">M0R45_011536</name>
</gene>
<keyword evidence="2" id="KW-1185">Reference proteome</keyword>
<accession>A0AAW1YAC2</accession>
<evidence type="ECO:0000313" key="2">
    <source>
        <dbReference type="Proteomes" id="UP001457282"/>
    </source>
</evidence>
<sequence length="73" mass="8258">MDKGRRSYMRLILFMEINALGCLRLILDQGFSYIGLHWTSATYDAGMTNCVPVITYRSKEGDDRNTIGHAGIE</sequence>
<dbReference type="AlphaFoldDB" id="A0AAW1YAC2"/>
<comment type="caution">
    <text evidence="1">The sequence shown here is derived from an EMBL/GenBank/DDBJ whole genome shotgun (WGS) entry which is preliminary data.</text>
</comment>
<dbReference type="EMBL" id="JBEDUW010000002">
    <property type="protein sequence ID" value="KAK9946055.1"/>
    <property type="molecule type" value="Genomic_DNA"/>
</dbReference>
<proteinExistence type="predicted"/>
<organism evidence="1 2">
    <name type="scientific">Rubus argutus</name>
    <name type="common">Southern blackberry</name>
    <dbReference type="NCBI Taxonomy" id="59490"/>
    <lineage>
        <taxon>Eukaryota</taxon>
        <taxon>Viridiplantae</taxon>
        <taxon>Streptophyta</taxon>
        <taxon>Embryophyta</taxon>
        <taxon>Tracheophyta</taxon>
        <taxon>Spermatophyta</taxon>
        <taxon>Magnoliopsida</taxon>
        <taxon>eudicotyledons</taxon>
        <taxon>Gunneridae</taxon>
        <taxon>Pentapetalae</taxon>
        <taxon>rosids</taxon>
        <taxon>fabids</taxon>
        <taxon>Rosales</taxon>
        <taxon>Rosaceae</taxon>
        <taxon>Rosoideae</taxon>
        <taxon>Rosoideae incertae sedis</taxon>
        <taxon>Rubus</taxon>
    </lineage>
</organism>
<protein>
    <submittedName>
        <fullName evidence="1">Uncharacterized protein</fullName>
    </submittedName>
</protein>